<dbReference type="AlphaFoldDB" id="A0A4R8MGP8"/>
<dbReference type="PANTHER" id="PTHR36445">
    <property type="entry name" value="GTP CYCLOHYDROLASE MPTA"/>
    <property type="match status" value="1"/>
</dbReference>
<reference evidence="3 4" key="1">
    <citation type="submission" date="2019-03" db="EMBL/GenBank/DDBJ databases">
        <title>Genomic Encyclopedia of Type Strains, Phase IV (KMG-IV): sequencing the most valuable type-strain genomes for metagenomic binning, comparative biology and taxonomic classification.</title>
        <authorList>
            <person name="Goeker M."/>
        </authorList>
    </citation>
    <scope>NUCLEOTIDE SEQUENCE [LARGE SCALE GENOMIC DNA]</scope>
    <source>
        <strain evidence="3 4">DSM 25964</strain>
    </source>
</reference>
<dbReference type="EC" id="3.5.4.16" evidence="2"/>
<comment type="function">
    <text evidence="2">Converts GTP to 7,8-dihydroneopterin triphosphate.</text>
</comment>
<dbReference type="Proteomes" id="UP000295066">
    <property type="component" value="Unassembled WGS sequence"/>
</dbReference>
<comment type="pathway">
    <text evidence="2">Cofactor biosynthesis; 7,8-dihydroneopterin triphosphate biosynthesis; 7,8-dihydroneopterin triphosphate from GTP: step 1/1.</text>
</comment>
<dbReference type="GO" id="GO:0046654">
    <property type="term" value="P:tetrahydrofolate biosynthetic process"/>
    <property type="evidence" value="ECO:0007669"/>
    <property type="project" value="UniProtKB-UniRule"/>
</dbReference>
<dbReference type="OrthoDB" id="9774824at2"/>
<dbReference type="RefSeq" id="WP_133955681.1">
    <property type="nucleotide sequence ID" value="NZ_SORI01000001.1"/>
</dbReference>
<comment type="similarity">
    <text evidence="2">Belongs to the GTP cyclohydrolase IV family.</text>
</comment>
<dbReference type="Gene3D" id="3.10.270.10">
    <property type="entry name" value="Urate Oxidase"/>
    <property type="match status" value="1"/>
</dbReference>
<accession>A0A4R8MGP8</accession>
<gene>
    <name evidence="2" type="primary">folE2</name>
    <name evidence="3" type="ORF">C8D99_101350</name>
</gene>
<dbReference type="EMBL" id="SORI01000001">
    <property type="protein sequence ID" value="TDY65199.1"/>
    <property type="molecule type" value="Genomic_DNA"/>
</dbReference>
<dbReference type="HAMAP" id="MF_01527_B">
    <property type="entry name" value="GTP_cyclohydrol_B"/>
    <property type="match status" value="1"/>
</dbReference>
<comment type="catalytic activity">
    <reaction evidence="2">
        <text>GTP + H2O = 7,8-dihydroneopterin 3'-triphosphate + formate + H(+)</text>
        <dbReference type="Rhea" id="RHEA:17473"/>
        <dbReference type="ChEBI" id="CHEBI:15377"/>
        <dbReference type="ChEBI" id="CHEBI:15378"/>
        <dbReference type="ChEBI" id="CHEBI:15740"/>
        <dbReference type="ChEBI" id="CHEBI:37565"/>
        <dbReference type="ChEBI" id="CHEBI:58462"/>
        <dbReference type="EC" id="3.5.4.16"/>
    </reaction>
</comment>
<evidence type="ECO:0000256" key="1">
    <source>
        <dbReference type="ARBA" id="ARBA00022801"/>
    </source>
</evidence>
<dbReference type="GO" id="GO:0003934">
    <property type="term" value="F:GTP cyclohydrolase I activity"/>
    <property type="evidence" value="ECO:0007669"/>
    <property type="project" value="UniProtKB-UniRule"/>
</dbReference>
<dbReference type="Pfam" id="PF02649">
    <property type="entry name" value="GCHY-1"/>
    <property type="match status" value="1"/>
</dbReference>
<dbReference type="NCBIfam" id="NF010200">
    <property type="entry name" value="PRK13674.1-1"/>
    <property type="match status" value="1"/>
</dbReference>
<name>A0A4R8MGP8_9BACT</name>
<dbReference type="UniPathway" id="UPA00848">
    <property type="reaction ID" value="UER00151"/>
</dbReference>
<evidence type="ECO:0000313" key="3">
    <source>
        <dbReference type="EMBL" id="TDY65199.1"/>
    </source>
</evidence>
<proteinExistence type="inferred from homology"/>
<evidence type="ECO:0000256" key="2">
    <source>
        <dbReference type="HAMAP-Rule" id="MF_01527"/>
    </source>
</evidence>
<dbReference type="InterPro" id="IPR022838">
    <property type="entry name" value="GTP_cyclohydrolase_FolE2"/>
</dbReference>
<dbReference type="PANTHER" id="PTHR36445:SF1">
    <property type="entry name" value="GTP CYCLOHYDROLASE MPTA"/>
    <property type="match status" value="1"/>
</dbReference>
<keyword evidence="1 2" id="KW-0378">Hydrolase</keyword>
<protein>
    <recommendedName>
        <fullName evidence="2">GTP cyclohydrolase FolE2</fullName>
        <ecNumber evidence="2">3.5.4.16</ecNumber>
    </recommendedName>
</protein>
<sequence length="267" mass="30256">MRDVQSERDSRRIPIDRVGVGGVSYPIVVLDQKENIQHTVASVSMSVSLPHEYRGTHMSRFIEVLHEFQGKVTLPHMEQIAEDLRTVLSAECAEIVFSFPYFISRNAPVSGLSSFTRYDVSFTAVKGEDFFDLVTSVTVPVQTLCPCSREISEAGAHNQRAFVTIAARMNGLVWIEELVDIAERNASAPVYTLLKREDEKFVTEQAYNTPRFVEDVLRDVAVDLEAEDRITWYSIRVASSESIHNHDAFASLERDKEGKGKKREERK</sequence>
<feature type="site" description="May be catalytically important" evidence="2">
    <location>
        <position position="145"/>
    </location>
</feature>
<comment type="caution">
    <text evidence="3">The sequence shown here is derived from an EMBL/GenBank/DDBJ whole genome shotgun (WGS) entry which is preliminary data.</text>
</comment>
<evidence type="ECO:0000313" key="4">
    <source>
        <dbReference type="Proteomes" id="UP000295066"/>
    </source>
</evidence>
<organism evidence="3 4">
    <name type="scientific">Aminivibrio pyruvatiphilus</name>
    <dbReference type="NCBI Taxonomy" id="1005740"/>
    <lineage>
        <taxon>Bacteria</taxon>
        <taxon>Thermotogati</taxon>
        <taxon>Synergistota</taxon>
        <taxon>Synergistia</taxon>
        <taxon>Synergistales</taxon>
        <taxon>Aminobacteriaceae</taxon>
        <taxon>Aminivibrio</taxon>
    </lineage>
</organism>
<keyword evidence="4" id="KW-1185">Reference proteome</keyword>
<dbReference type="InterPro" id="IPR003801">
    <property type="entry name" value="GTP_cyclohydrolase_FolE2/MptA"/>
</dbReference>